<protein>
    <recommendedName>
        <fullName evidence="3">licheninase</fullName>
        <ecNumber evidence="3">3.2.1.73</ecNumber>
    </recommendedName>
</protein>
<dbReference type="InterPro" id="IPR050546">
    <property type="entry name" value="Glycosyl_Hydrlase_16"/>
</dbReference>
<dbReference type="InterPro" id="IPR008264">
    <property type="entry name" value="Beta_glucanase"/>
</dbReference>
<proteinExistence type="inferred from homology"/>
<dbReference type="PRINTS" id="PR00737">
    <property type="entry name" value="GLHYDRLASE16"/>
</dbReference>
<organism evidence="8 9">
    <name type="scientific">Gracilibacillus ureilyticus</name>
    <dbReference type="NCBI Taxonomy" id="531814"/>
    <lineage>
        <taxon>Bacteria</taxon>
        <taxon>Bacillati</taxon>
        <taxon>Bacillota</taxon>
        <taxon>Bacilli</taxon>
        <taxon>Bacillales</taxon>
        <taxon>Bacillaceae</taxon>
        <taxon>Gracilibacillus</taxon>
    </lineage>
</organism>
<dbReference type="PANTHER" id="PTHR10963">
    <property type="entry name" value="GLYCOSYL HYDROLASE-RELATED"/>
    <property type="match status" value="1"/>
</dbReference>
<dbReference type="CDD" id="cd08023">
    <property type="entry name" value="GH16_laminarinase_like"/>
    <property type="match status" value="1"/>
</dbReference>
<evidence type="ECO:0000256" key="6">
    <source>
        <dbReference type="PIRSR" id="PIRSR608264-1"/>
    </source>
</evidence>
<evidence type="ECO:0000259" key="7">
    <source>
        <dbReference type="PROSITE" id="PS51762"/>
    </source>
</evidence>
<accession>A0A1H9R7G8</accession>
<dbReference type="AlphaFoldDB" id="A0A1H9R7G8"/>
<evidence type="ECO:0000256" key="1">
    <source>
        <dbReference type="ARBA" id="ARBA00000481"/>
    </source>
</evidence>
<dbReference type="GO" id="GO:0005975">
    <property type="term" value="P:carbohydrate metabolic process"/>
    <property type="evidence" value="ECO:0007669"/>
    <property type="project" value="InterPro"/>
</dbReference>
<dbReference type="Gene3D" id="2.60.120.200">
    <property type="match status" value="1"/>
</dbReference>
<keyword evidence="5" id="KW-0326">Glycosidase</keyword>
<sequence>MVKRMIIISMLVVFPILFIHIGKGETMPSFNVSELHNIPLEKNMDTDDFFNNLQIRNKYKEDGWTLLWNEEFDQPQSLKSNWNIENWAAEKNNELQFYTPDNVSVNNGNLHLISKKEEYHGRQYTSGAIHSKDKFYFQYGKVEIRAKLPTGQGMFPAFWMMPNIDNTWLPEIDILEMLGHEPDRIWMVQHYVDKNGKLTSNLDSFVGEDFSLDYHTYAIEWSKSEIIWLIDGIERFRSTVNIPSEEMYLYLNTAIGGNWPGSPDDTTIFPQTFKVDYVRVYQQTGVDS</sequence>
<evidence type="ECO:0000256" key="5">
    <source>
        <dbReference type="ARBA" id="ARBA00023295"/>
    </source>
</evidence>
<dbReference type="PROSITE" id="PS51762">
    <property type="entry name" value="GH16_2"/>
    <property type="match status" value="1"/>
</dbReference>
<dbReference type="EC" id="3.2.1.73" evidence="3"/>
<dbReference type="OrthoDB" id="9809583at2"/>
<name>A0A1H9R7G8_9BACI</name>
<reference evidence="8 9" key="1">
    <citation type="submission" date="2016-10" db="EMBL/GenBank/DDBJ databases">
        <authorList>
            <person name="de Groot N.N."/>
        </authorList>
    </citation>
    <scope>NUCLEOTIDE SEQUENCE [LARGE SCALE GENOMIC DNA]</scope>
    <source>
        <strain evidence="8 9">CGMCC 1.7727</strain>
    </source>
</reference>
<evidence type="ECO:0000256" key="2">
    <source>
        <dbReference type="ARBA" id="ARBA00006865"/>
    </source>
</evidence>
<evidence type="ECO:0000313" key="8">
    <source>
        <dbReference type="EMBL" id="SER67989.1"/>
    </source>
</evidence>
<dbReference type="Pfam" id="PF00722">
    <property type="entry name" value="Glyco_hydro_16"/>
    <property type="match status" value="1"/>
</dbReference>
<keyword evidence="4 8" id="KW-0378">Hydrolase</keyword>
<feature type="domain" description="GH16" evidence="7">
    <location>
        <begin position="33"/>
        <end position="286"/>
    </location>
</feature>
<comment type="catalytic activity">
    <reaction evidence="1">
        <text>Hydrolysis of (1-&gt;4)-beta-D-glucosidic linkages in beta-D-glucans containing (1-&gt;3)- and (1-&gt;4)-bonds.</text>
        <dbReference type="EC" id="3.2.1.73"/>
    </reaction>
</comment>
<dbReference type="SUPFAM" id="SSF49899">
    <property type="entry name" value="Concanavalin A-like lectins/glucanases"/>
    <property type="match status" value="1"/>
</dbReference>
<dbReference type="PANTHER" id="PTHR10963:SF55">
    <property type="entry name" value="GLYCOSIDE HYDROLASE FAMILY 16 PROTEIN"/>
    <property type="match status" value="1"/>
</dbReference>
<comment type="similarity">
    <text evidence="2">Belongs to the glycosyl hydrolase 16 family.</text>
</comment>
<dbReference type="STRING" id="531814.SAMN04487944_10833"/>
<keyword evidence="9" id="KW-1185">Reference proteome</keyword>
<dbReference type="EMBL" id="FOGL01000008">
    <property type="protein sequence ID" value="SER67989.1"/>
    <property type="molecule type" value="Genomic_DNA"/>
</dbReference>
<dbReference type="GO" id="GO:0042972">
    <property type="term" value="F:licheninase activity"/>
    <property type="evidence" value="ECO:0007669"/>
    <property type="project" value="UniProtKB-EC"/>
</dbReference>
<evidence type="ECO:0000256" key="4">
    <source>
        <dbReference type="ARBA" id="ARBA00022801"/>
    </source>
</evidence>
<gene>
    <name evidence="8" type="ORF">SAMN04487944_10833</name>
</gene>
<feature type="active site" description="Proton donor" evidence="6">
    <location>
        <position position="176"/>
    </location>
</feature>
<feature type="active site" description="Nucleophile" evidence="6">
    <location>
        <position position="171"/>
    </location>
</feature>
<dbReference type="InterPro" id="IPR013320">
    <property type="entry name" value="ConA-like_dom_sf"/>
</dbReference>
<evidence type="ECO:0000256" key="3">
    <source>
        <dbReference type="ARBA" id="ARBA00012690"/>
    </source>
</evidence>
<evidence type="ECO:0000313" key="9">
    <source>
        <dbReference type="Proteomes" id="UP000199687"/>
    </source>
</evidence>
<dbReference type="Proteomes" id="UP000199687">
    <property type="component" value="Unassembled WGS sequence"/>
</dbReference>
<dbReference type="InterPro" id="IPR000757">
    <property type="entry name" value="Beta-glucanase-like"/>
</dbReference>